<evidence type="ECO:0000313" key="1">
    <source>
        <dbReference type="EMBL" id="KAI3769244.1"/>
    </source>
</evidence>
<reference evidence="2" key="1">
    <citation type="journal article" date="2022" name="Mol. Ecol. Resour.">
        <title>The genomes of chicory, endive, great burdock and yacon provide insights into Asteraceae palaeo-polyploidization history and plant inulin production.</title>
        <authorList>
            <person name="Fan W."/>
            <person name="Wang S."/>
            <person name="Wang H."/>
            <person name="Wang A."/>
            <person name="Jiang F."/>
            <person name="Liu H."/>
            <person name="Zhao H."/>
            <person name="Xu D."/>
            <person name="Zhang Y."/>
        </authorList>
    </citation>
    <scope>NUCLEOTIDE SEQUENCE [LARGE SCALE GENOMIC DNA]</scope>
    <source>
        <strain evidence="2">cv. Niubang</strain>
    </source>
</reference>
<dbReference type="EMBL" id="CM042047">
    <property type="protein sequence ID" value="KAI3769244.1"/>
    <property type="molecule type" value="Genomic_DNA"/>
</dbReference>
<organism evidence="1 2">
    <name type="scientific">Arctium lappa</name>
    <name type="common">Greater burdock</name>
    <name type="synonym">Lappa major</name>
    <dbReference type="NCBI Taxonomy" id="4217"/>
    <lineage>
        <taxon>Eukaryota</taxon>
        <taxon>Viridiplantae</taxon>
        <taxon>Streptophyta</taxon>
        <taxon>Embryophyta</taxon>
        <taxon>Tracheophyta</taxon>
        <taxon>Spermatophyta</taxon>
        <taxon>Magnoliopsida</taxon>
        <taxon>eudicotyledons</taxon>
        <taxon>Gunneridae</taxon>
        <taxon>Pentapetalae</taxon>
        <taxon>asterids</taxon>
        <taxon>campanulids</taxon>
        <taxon>Asterales</taxon>
        <taxon>Asteraceae</taxon>
        <taxon>Carduoideae</taxon>
        <taxon>Cardueae</taxon>
        <taxon>Arctiinae</taxon>
        <taxon>Arctium</taxon>
    </lineage>
</organism>
<gene>
    <name evidence="1" type="ORF">L6452_00345</name>
</gene>
<keyword evidence="2" id="KW-1185">Reference proteome</keyword>
<proteinExistence type="predicted"/>
<name>A0ACB9FD85_ARCLA</name>
<comment type="caution">
    <text evidence="1">The sequence shown here is derived from an EMBL/GenBank/DDBJ whole genome shotgun (WGS) entry which is preliminary data.</text>
</comment>
<protein>
    <submittedName>
        <fullName evidence="1">Uncharacterized protein</fullName>
    </submittedName>
</protein>
<accession>A0ACB9FD85</accession>
<reference evidence="1 2" key="2">
    <citation type="journal article" date="2022" name="Mol. Ecol. Resour.">
        <title>The genomes of chicory, endive, great burdock and yacon provide insights into Asteraceae paleo-polyploidization history and plant inulin production.</title>
        <authorList>
            <person name="Fan W."/>
            <person name="Wang S."/>
            <person name="Wang H."/>
            <person name="Wang A."/>
            <person name="Jiang F."/>
            <person name="Liu H."/>
            <person name="Zhao H."/>
            <person name="Xu D."/>
            <person name="Zhang Y."/>
        </authorList>
    </citation>
    <scope>NUCLEOTIDE SEQUENCE [LARGE SCALE GENOMIC DNA]</scope>
    <source>
        <strain evidence="2">cv. Niubang</strain>
    </source>
</reference>
<sequence>MIVIIYIWMDVKGHLDSGTLFGFHLNFFILEIPLYPTAFFQDTLGIGLEKPNVWAFDTTQFDNILKRKCKQQKQKMMKLLRLMGKVASDKCHKWVFKEPSECEQASNRME</sequence>
<dbReference type="Proteomes" id="UP001055879">
    <property type="component" value="Linkage Group LG01"/>
</dbReference>
<evidence type="ECO:0000313" key="2">
    <source>
        <dbReference type="Proteomes" id="UP001055879"/>
    </source>
</evidence>